<dbReference type="InterPro" id="IPR011051">
    <property type="entry name" value="RmlC_Cupin_sf"/>
</dbReference>
<reference evidence="2" key="1">
    <citation type="submission" date="2020-05" db="EMBL/GenBank/DDBJ databases">
        <authorList>
            <person name="Chiriac C."/>
            <person name="Salcher M."/>
            <person name="Ghai R."/>
            <person name="Kavagutti S V."/>
        </authorList>
    </citation>
    <scope>NUCLEOTIDE SEQUENCE</scope>
</reference>
<evidence type="ECO:0000259" key="1">
    <source>
        <dbReference type="Pfam" id="PF07883"/>
    </source>
</evidence>
<name>A0A6J6S8P8_9ZZZZ</name>
<dbReference type="InterPro" id="IPR014710">
    <property type="entry name" value="RmlC-like_jellyroll"/>
</dbReference>
<sequence>MTERVIIDGGPYAEPLIHRTHRMATGTSTARHDEAHDELLYVMDGAAVVHVSSPAGDDSFHVAAGDAVQVQAGERVSFEVAAGELHLLSFLVPAPTTPWAAQIARPVDRIVHVARLGEQQSESATADRQFEVLFDRHRGSRGATMFVGFIPTSGAPEHYHLYDEICVIVRGSGFLHALGRAQPIGPGSAFHVAPRLLHAIENPNAEDIWILGVFRPEGSAAAAFYPDGRPAPSNED</sequence>
<dbReference type="Gene3D" id="2.60.120.10">
    <property type="entry name" value="Jelly Rolls"/>
    <property type="match status" value="2"/>
</dbReference>
<dbReference type="CDD" id="cd02208">
    <property type="entry name" value="cupin_RmlC-like"/>
    <property type="match status" value="1"/>
</dbReference>
<proteinExistence type="predicted"/>
<dbReference type="EMBL" id="CAEZYW010000016">
    <property type="protein sequence ID" value="CAB4731025.1"/>
    <property type="molecule type" value="Genomic_DNA"/>
</dbReference>
<protein>
    <submittedName>
        <fullName evidence="2">Unannotated protein</fullName>
    </submittedName>
</protein>
<gene>
    <name evidence="2" type="ORF">UFOPK2786_00182</name>
</gene>
<dbReference type="SUPFAM" id="SSF51182">
    <property type="entry name" value="RmlC-like cupins"/>
    <property type="match status" value="1"/>
</dbReference>
<dbReference type="Pfam" id="PF07883">
    <property type="entry name" value="Cupin_2"/>
    <property type="match status" value="1"/>
</dbReference>
<organism evidence="2">
    <name type="scientific">freshwater metagenome</name>
    <dbReference type="NCBI Taxonomy" id="449393"/>
    <lineage>
        <taxon>unclassified sequences</taxon>
        <taxon>metagenomes</taxon>
        <taxon>ecological metagenomes</taxon>
    </lineage>
</organism>
<feature type="domain" description="Cupin type-2" evidence="1">
    <location>
        <begin position="148"/>
        <end position="207"/>
    </location>
</feature>
<dbReference type="AlphaFoldDB" id="A0A6J6S8P8"/>
<evidence type="ECO:0000313" key="2">
    <source>
        <dbReference type="EMBL" id="CAB4731025.1"/>
    </source>
</evidence>
<accession>A0A6J6S8P8</accession>
<dbReference type="InterPro" id="IPR013096">
    <property type="entry name" value="Cupin_2"/>
</dbReference>